<evidence type="ECO:0000313" key="1">
    <source>
        <dbReference type="EMBL" id="MBT1690794.1"/>
    </source>
</evidence>
<dbReference type="AlphaFoldDB" id="A0AAP2DEW8"/>
<dbReference type="Gene3D" id="2.120.10.30">
    <property type="entry name" value="TolB, C-terminal domain"/>
    <property type="match status" value="1"/>
</dbReference>
<dbReference type="Pfam" id="PF07676">
    <property type="entry name" value="PD40"/>
    <property type="match status" value="3"/>
</dbReference>
<dbReference type="SUPFAM" id="SSF82171">
    <property type="entry name" value="DPP6 N-terminal domain-like"/>
    <property type="match status" value="1"/>
</dbReference>
<protein>
    <submittedName>
        <fullName evidence="1">PD40 domain-containing protein</fullName>
    </submittedName>
</protein>
<reference evidence="1 2" key="1">
    <citation type="submission" date="2021-05" db="EMBL/GenBank/DDBJ databases">
        <title>A Polyphasic approach of four new species of the genus Ohtaekwangia: Ohtaekwangia histidinii sp. nov., Ohtaekwangia cretensis sp. nov., Ohtaekwangia indiensis sp. nov., Ohtaekwangia reichenbachii sp. nov. from diverse environment.</title>
        <authorList>
            <person name="Octaviana S."/>
        </authorList>
    </citation>
    <scope>NUCLEOTIDE SEQUENCE [LARGE SCALE GENOMIC DNA]</scope>
    <source>
        <strain evidence="1 2">PWU37</strain>
    </source>
</reference>
<evidence type="ECO:0000313" key="2">
    <source>
        <dbReference type="Proteomes" id="UP001319180"/>
    </source>
</evidence>
<dbReference type="EMBL" id="JAHESC010000088">
    <property type="protein sequence ID" value="MBT1690794.1"/>
    <property type="molecule type" value="Genomic_DNA"/>
</dbReference>
<comment type="caution">
    <text evidence="1">The sequence shown here is derived from an EMBL/GenBank/DDBJ whole genome shotgun (WGS) entry which is preliminary data.</text>
</comment>
<dbReference type="RefSeq" id="WP_254094591.1">
    <property type="nucleotide sequence ID" value="NZ_JAHESC010000088.1"/>
</dbReference>
<dbReference type="InterPro" id="IPR011659">
    <property type="entry name" value="WD40"/>
</dbReference>
<sequence length="222" mass="24703">MVLYVTRYDSTWNTPGQVPFTEAGYSQADPAFGPDGTLYFISNRPKDATDTIVDFDIWFVSPQAEGWSPIQNLAAVNSDSNEYYISIAHNSNLYFASSRVGGLGQEDIYVSEYSEGNYGEPRNLGPAINSEKSEYDPGISPQEDALVFASSKRNDTFGGADLYGAIRDEHGDWKSAVHFGPAVNTDAREFCPYFTRDGDYFFFSSQRDVKWIGIEAVRAALR</sequence>
<gene>
    <name evidence="1" type="ORF">KK078_29790</name>
</gene>
<dbReference type="Proteomes" id="UP001319180">
    <property type="component" value="Unassembled WGS sequence"/>
</dbReference>
<accession>A0AAP2DEW8</accession>
<proteinExistence type="predicted"/>
<dbReference type="InterPro" id="IPR011042">
    <property type="entry name" value="6-blade_b-propeller_TolB-like"/>
</dbReference>
<organism evidence="1 2">
    <name type="scientific">Dawidia soli</name>
    <dbReference type="NCBI Taxonomy" id="2782352"/>
    <lineage>
        <taxon>Bacteria</taxon>
        <taxon>Pseudomonadati</taxon>
        <taxon>Bacteroidota</taxon>
        <taxon>Cytophagia</taxon>
        <taxon>Cytophagales</taxon>
        <taxon>Chryseotaleaceae</taxon>
        <taxon>Dawidia</taxon>
    </lineage>
</organism>
<keyword evidence="2" id="KW-1185">Reference proteome</keyword>
<name>A0AAP2DEW8_9BACT</name>